<accession>A0A0D8FW85</accession>
<reference evidence="1 2" key="1">
    <citation type="submission" date="2015-01" db="EMBL/GenBank/DDBJ databases">
        <title>Draft genome of the acidophilic iron oxidizer Ferrimicrobium acidiphilum strain T23.</title>
        <authorList>
            <person name="Poehlein A."/>
            <person name="Eisen S."/>
            <person name="Schloemann M."/>
            <person name="Johnson B.D."/>
            <person name="Daniel R."/>
            <person name="Muehling M."/>
        </authorList>
    </citation>
    <scope>NUCLEOTIDE SEQUENCE [LARGE SCALE GENOMIC DNA]</scope>
    <source>
        <strain evidence="1 2">T23</strain>
    </source>
</reference>
<comment type="caution">
    <text evidence="1">The sequence shown here is derived from an EMBL/GenBank/DDBJ whole genome shotgun (WGS) entry which is preliminary data.</text>
</comment>
<organism evidence="1 2">
    <name type="scientific">Ferrimicrobium acidiphilum DSM 19497</name>
    <dbReference type="NCBI Taxonomy" id="1121877"/>
    <lineage>
        <taxon>Bacteria</taxon>
        <taxon>Bacillati</taxon>
        <taxon>Actinomycetota</taxon>
        <taxon>Acidimicrobiia</taxon>
        <taxon>Acidimicrobiales</taxon>
        <taxon>Acidimicrobiaceae</taxon>
        <taxon>Ferrimicrobium</taxon>
    </lineage>
</organism>
<name>A0A0D8FW85_9ACTN</name>
<evidence type="ECO:0000313" key="2">
    <source>
        <dbReference type="Proteomes" id="UP000032336"/>
    </source>
</evidence>
<dbReference type="EMBL" id="JXUW01000004">
    <property type="protein sequence ID" value="KJE77558.1"/>
    <property type="molecule type" value="Genomic_DNA"/>
</dbReference>
<sequence>MASYDSVALSKYIGRLFKIAIQSTESRGPFEAPALCVRQSKGLGDSFEIAALKLDCLVFDLAVKASEEANNGVKEEGDPTEC</sequence>
<dbReference type="Proteomes" id="UP000032336">
    <property type="component" value="Unassembled WGS sequence"/>
</dbReference>
<keyword evidence="2" id="KW-1185">Reference proteome</keyword>
<evidence type="ECO:0000313" key="1">
    <source>
        <dbReference type="EMBL" id="KJE77558.1"/>
    </source>
</evidence>
<proteinExistence type="predicted"/>
<dbReference type="STRING" id="1121877.FEAC_06670"/>
<dbReference type="AlphaFoldDB" id="A0A0D8FW85"/>
<gene>
    <name evidence="1" type="ORF">FEAC_06670</name>
</gene>
<protein>
    <submittedName>
        <fullName evidence="1">Uncharacterized protein</fullName>
    </submittedName>
</protein>